<dbReference type="Pfam" id="PF00400">
    <property type="entry name" value="WD40"/>
    <property type="match status" value="1"/>
</dbReference>
<dbReference type="InterPro" id="IPR011047">
    <property type="entry name" value="Quinoprotein_ADH-like_sf"/>
</dbReference>
<evidence type="ECO:0000256" key="4">
    <source>
        <dbReference type="SAM" id="Phobius"/>
    </source>
</evidence>
<dbReference type="Proteomes" id="UP001162030">
    <property type="component" value="Chromosome"/>
</dbReference>
<dbReference type="InterPro" id="IPR015943">
    <property type="entry name" value="WD40/YVTN_repeat-like_dom_sf"/>
</dbReference>
<dbReference type="RefSeq" id="WP_026610792.1">
    <property type="nucleotide sequence ID" value="NZ_OX458333.1"/>
</dbReference>
<dbReference type="PANTHER" id="PTHR44019:SF8">
    <property type="entry name" value="POC1 CENTRIOLAR PROTEIN HOMOLOG"/>
    <property type="match status" value="1"/>
</dbReference>
<evidence type="ECO:0000256" key="2">
    <source>
        <dbReference type="ARBA" id="ARBA00022737"/>
    </source>
</evidence>
<evidence type="ECO:0000256" key="3">
    <source>
        <dbReference type="PROSITE-ProRule" id="PRU00221"/>
    </source>
</evidence>
<keyword evidence="2" id="KW-0677">Repeat</keyword>
<feature type="transmembrane region" description="Helical" evidence="4">
    <location>
        <begin position="12"/>
        <end position="31"/>
    </location>
</feature>
<dbReference type="PANTHER" id="PTHR44019">
    <property type="entry name" value="WD REPEAT-CONTAINING PROTEIN 55"/>
    <property type="match status" value="1"/>
</dbReference>
<dbReference type="Gene3D" id="2.130.10.10">
    <property type="entry name" value="YVTN repeat-like/Quinoprotein amine dehydrogenase"/>
    <property type="match status" value="3"/>
</dbReference>
<dbReference type="EMBL" id="OX458333">
    <property type="protein sequence ID" value="CAI8801778.1"/>
    <property type="molecule type" value="Genomic_DNA"/>
</dbReference>
<gene>
    <name evidence="5" type="ORF">MSZNOR_1605</name>
</gene>
<keyword evidence="6" id="KW-1185">Reference proteome</keyword>
<evidence type="ECO:0000313" key="5">
    <source>
        <dbReference type="EMBL" id="CAI8801778.1"/>
    </source>
</evidence>
<proteinExistence type="predicted"/>
<keyword evidence="4" id="KW-1133">Transmembrane helix</keyword>
<reference evidence="5 6" key="1">
    <citation type="submission" date="2023-03" db="EMBL/GenBank/DDBJ databases">
        <authorList>
            <person name="Pearce D."/>
        </authorList>
    </citation>
    <scope>NUCLEOTIDE SEQUENCE [LARGE SCALE GENOMIC DNA]</scope>
    <source>
        <strain evidence="5">Msz</strain>
    </source>
</reference>
<feature type="repeat" description="WD" evidence="3">
    <location>
        <begin position="304"/>
        <end position="345"/>
    </location>
</feature>
<sequence>MKMLLSLIRKTLIVLFILGLSVLITVGLFRYRSERGAEGDTWKQTVAEDTIEGYLKYLRNCQSCPHERDALDALDRLQSRRGLVARLEQGHLPPRVGITLPVFSPDGKEILAVGGRNLYFWDAFTGRRLIRSRDGFQTRGGRYLESLAYSPDGSRIAAGMSGKEAGYLILWDQKTGELLADHAVDWYDVKTVAFSPDGNSIGWSTHGPIGIWEPSSGKFLRATHEGASALAFVRRDDGKALLVTASGRNVWFWDVASMEVLKRSELDTERSLLGLSQDGLLVAFRQGSVLELWDTRLGTLIASLGNHESEITAFCRESRKGWIAAGTKGGTLYLWDLAEAKRLGSVLAHDGPIEHIACSKQGKVVTTSWDAAKIWDLETLRASSEQ</sequence>
<keyword evidence="4" id="KW-0472">Membrane</keyword>
<evidence type="ECO:0000256" key="1">
    <source>
        <dbReference type="ARBA" id="ARBA00022574"/>
    </source>
</evidence>
<name>A0ABN8X0T2_9GAMM</name>
<dbReference type="PROSITE" id="PS50082">
    <property type="entry name" value="WD_REPEATS_2"/>
    <property type="match status" value="1"/>
</dbReference>
<evidence type="ECO:0000313" key="6">
    <source>
        <dbReference type="Proteomes" id="UP001162030"/>
    </source>
</evidence>
<accession>A0ABN8X0T2</accession>
<dbReference type="InterPro" id="IPR050505">
    <property type="entry name" value="WDR55/POC1"/>
</dbReference>
<organism evidence="5 6">
    <name type="scientific">Methylocaldum szegediense</name>
    <dbReference type="NCBI Taxonomy" id="73780"/>
    <lineage>
        <taxon>Bacteria</taxon>
        <taxon>Pseudomonadati</taxon>
        <taxon>Pseudomonadota</taxon>
        <taxon>Gammaproteobacteria</taxon>
        <taxon>Methylococcales</taxon>
        <taxon>Methylococcaceae</taxon>
        <taxon>Methylocaldum</taxon>
    </lineage>
</organism>
<dbReference type="InterPro" id="IPR001680">
    <property type="entry name" value="WD40_rpt"/>
</dbReference>
<keyword evidence="4" id="KW-0812">Transmembrane</keyword>
<protein>
    <submittedName>
        <fullName evidence="5">WD_REPEATS_REGION domain-containing protein</fullName>
    </submittedName>
</protein>
<dbReference type="SUPFAM" id="SSF50998">
    <property type="entry name" value="Quinoprotein alcohol dehydrogenase-like"/>
    <property type="match status" value="1"/>
</dbReference>
<keyword evidence="1 3" id="KW-0853">WD repeat</keyword>
<dbReference type="SMART" id="SM00320">
    <property type="entry name" value="WD40"/>
    <property type="match status" value="5"/>
</dbReference>